<dbReference type="EMBL" id="DYWV01000111">
    <property type="protein sequence ID" value="HJF39916.1"/>
    <property type="molecule type" value="Genomic_DNA"/>
</dbReference>
<dbReference type="Gene3D" id="3.40.50.10490">
    <property type="entry name" value="Glucose-6-phosphate isomerase like protein, domain 1"/>
    <property type="match status" value="1"/>
</dbReference>
<dbReference type="AlphaFoldDB" id="A0A1Y4QKV9"/>
<dbReference type="Proteomes" id="UP000749320">
    <property type="component" value="Unassembled WGS sequence"/>
</dbReference>
<accession>A0A1Y4QKV9</accession>
<dbReference type="InterPro" id="IPR001347">
    <property type="entry name" value="SIS_dom"/>
</dbReference>
<evidence type="ECO:0000313" key="3">
    <source>
        <dbReference type="EMBL" id="OUQ05946.1"/>
    </source>
</evidence>
<dbReference type="InterPro" id="IPR046348">
    <property type="entry name" value="SIS_dom_sf"/>
</dbReference>
<dbReference type="PROSITE" id="PS51464">
    <property type="entry name" value="SIS"/>
    <property type="match status" value="1"/>
</dbReference>
<dbReference type="RefSeq" id="WP_087255163.1">
    <property type="nucleotide sequence ID" value="NZ_CAJFOD010000039.1"/>
</dbReference>
<dbReference type="Proteomes" id="UP000196258">
    <property type="component" value="Unassembled WGS sequence"/>
</dbReference>
<dbReference type="InterPro" id="IPR036388">
    <property type="entry name" value="WH-like_DNA-bd_sf"/>
</dbReference>
<reference evidence="2" key="3">
    <citation type="journal article" date="2021" name="PeerJ">
        <title>Extensive microbial diversity within the chicken gut microbiome revealed by metagenomics and culture.</title>
        <authorList>
            <person name="Gilroy R."/>
            <person name="Ravi A."/>
            <person name="Getino M."/>
            <person name="Pursley I."/>
            <person name="Horton D.L."/>
            <person name="Alikhan N.F."/>
            <person name="Baker D."/>
            <person name="Gharbi K."/>
            <person name="Hall N."/>
            <person name="Watson M."/>
            <person name="Adriaenssens E.M."/>
            <person name="Foster-Nyarko E."/>
            <person name="Jarju S."/>
            <person name="Secka A."/>
            <person name="Antonio M."/>
            <person name="Oren A."/>
            <person name="Chaudhuri R.R."/>
            <person name="La Ragione R."/>
            <person name="Hildebrand F."/>
            <person name="Pallen M.J."/>
        </authorList>
    </citation>
    <scope>NUCLEOTIDE SEQUENCE</scope>
    <source>
        <strain evidence="2">CHK193-16274</strain>
    </source>
</reference>
<feature type="domain" description="SIS" evidence="1">
    <location>
        <begin position="116"/>
        <end position="250"/>
    </location>
</feature>
<dbReference type="SUPFAM" id="SSF53697">
    <property type="entry name" value="SIS domain"/>
    <property type="match status" value="1"/>
</dbReference>
<reference evidence="4" key="1">
    <citation type="submission" date="2017-04" db="EMBL/GenBank/DDBJ databases">
        <title>Function of individual gut microbiota members based on whole genome sequencing of pure cultures obtained from chicken caecum.</title>
        <authorList>
            <person name="Medvecky M."/>
            <person name="Cejkova D."/>
            <person name="Polansky O."/>
            <person name="Karasova D."/>
            <person name="Kubasova T."/>
            <person name="Cizek A."/>
            <person name="Rychlik I."/>
        </authorList>
    </citation>
    <scope>NUCLEOTIDE SEQUENCE [LARGE SCALE GENOMIC DNA]</scope>
    <source>
        <strain evidence="4">An149</strain>
    </source>
</reference>
<name>A0A1Y4QKV9_9FIRM</name>
<organism evidence="3 4">
    <name type="scientific">Thomasclavelia spiroformis</name>
    <dbReference type="NCBI Taxonomy" id="29348"/>
    <lineage>
        <taxon>Bacteria</taxon>
        <taxon>Bacillati</taxon>
        <taxon>Bacillota</taxon>
        <taxon>Erysipelotrichia</taxon>
        <taxon>Erysipelotrichales</taxon>
        <taxon>Coprobacillaceae</taxon>
        <taxon>Thomasclavelia</taxon>
    </lineage>
</organism>
<evidence type="ECO:0000259" key="1">
    <source>
        <dbReference type="PROSITE" id="PS51464"/>
    </source>
</evidence>
<reference evidence="2" key="4">
    <citation type="submission" date="2021-09" db="EMBL/GenBank/DDBJ databases">
        <authorList>
            <person name="Gilroy R."/>
        </authorList>
    </citation>
    <scope>NUCLEOTIDE SEQUENCE</scope>
    <source>
        <strain evidence="2">CHK193-16274</strain>
    </source>
</reference>
<comment type="caution">
    <text evidence="3">The sequence shown here is derived from an EMBL/GenBank/DDBJ whole genome shotgun (WGS) entry which is preliminary data.</text>
</comment>
<proteinExistence type="predicted"/>
<reference evidence="3" key="2">
    <citation type="journal article" date="2018" name="BMC Genomics">
        <title>Whole genome sequencing and function prediction of 133 gut anaerobes isolated from chicken caecum in pure cultures.</title>
        <authorList>
            <person name="Medvecky M."/>
            <person name="Cejkova D."/>
            <person name="Polansky O."/>
            <person name="Karasova D."/>
            <person name="Kubasova T."/>
            <person name="Cizek A."/>
            <person name="Rychlik I."/>
        </authorList>
    </citation>
    <scope>NUCLEOTIDE SEQUENCE</scope>
    <source>
        <strain evidence="3">An149</strain>
    </source>
</reference>
<dbReference type="Gene3D" id="1.10.10.10">
    <property type="entry name" value="Winged helix-like DNA-binding domain superfamily/Winged helix DNA-binding domain"/>
    <property type="match status" value="1"/>
</dbReference>
<gene>
    <name evidence="3" type="ORF">B5E91_03825</name>
    <name evidence="2" type="ORF">K8V91_03250</name>
</gene>
<sequence>MNLLLSRILTYLNGSLVDDCYYRFCKFVVYNYLEFEDMSFDDVCLKSGIDKDKILSFCNLLGFKNFDEFKNSLLRDYMIRIDQIRARMLGIDSEWIIKKIGNNCFDDNINEYISIICKAIFKAKQIILVGALYPMSITVELQTDLVTFGKPVIQYRFFDKNIKINQDDVIIFISATGRSMNTFMQIKKEFDLDQTMSILITQNKAYALDEYKISKYVIQVPGKFDGIEFNYQIMTICDLLRVCYYQKYYL</sequence>
<dbReference type="GO" id="GO:1901135">
    <property type="term" value="P:carbohydrate derivative metabolic process"/>
    <property type="evidence" value="ECO:0007669"/>
    <property type="project" value="InterPro"/>
</dbReference>
<evidence type="ECO:0000313" key="2">
    <source>
        <dbReference type="EMBL" id="HJF39916.1"/>
    </source>
</evidence>
<protein>
    <submittedName>
        <fullName evidence="2">MurR/RpiR family transcriptional regulator</fullName>
    </submittedName>
</protein>
<dbReference type="GO" id="GO:0097367">
    <property type="term" value="F:carbohydrate derivative binding"/>
    <property type="evidence" value="ECO:0007669"/>
    <property type="project" value="InterPro"/>
</dbReference>
<dbReference type="EMBL" id="NFLB01000003">
    <property type="protein sequence ID" value="OUQ05946.1"/>
    <property type="molecule type" value="Genomic_DNA"/>
</dbReference>
<evidence type="ECO:0000313" key="4">
    <source>
        <dbReference type="Proteomes" id="UP000196258"/>
    </source>
</evidence>